<dbReference type="Gramene" id="ONK71003">
    <property type="protein sequence ID" value="ONK71003"/>
    <property type="gene ID" value="A4U43_C04F3720"/>
</dbReference>
<dbReference type="AlphaFoldDB" id="A0A5P1EZU1"/>
<dbReference type="PANTHER" id="PTHR37391">
    <property type="entry name" value="E3 UBIQUITIN-PROTEIN LIGASE"/>
    <property type="match status" value="1"/>
</dbReference>
<dbReference type="EMBL" id="CM007384">
    <property type="protein sequence ID" value="ONK71003.1"/>
    <property type="molecule type" value="Genomic_DNA"/>
</dbReference>
<dbReference type="Proteomes" id="UP000243459">
    <property type="component" value="Chromosome 4"/>
</dbReference>
<sequence length="178" mass="19290">MRRRGERRRETWVIRRRPFLRGDSPPSISAASVSSPPHPLLRWPRTSAESTTSPSTTSSASTASSTSGAPPPPSPSVASSTPPTPTPTSISSSLTPTPPATMSENSPPLAERLVNRFCVVDHQSLFHIGLLFHYSDGKLVDHLDTSRNSLLADGTVPHHMNGNEAWRRKISSILPRKA</sequence>
<feature type="compositionally biased region" description="Low complexity" evidence="1">
    <location>
        <begin position="76"/>
        <end position="103"/>
    </location>
</feature>
<gene>
    <name evidence="2" type="ORF">A4U43_C04F3720</name>
</gene>
<reference evidence="3" key="1">
    <citation type="journal article" date="2017" name="Nat. Commun.">
        <title>The asparagus genome sheds light on the origin and evolution of a young Y chromosome.</title>
        <authorList>
            <person name="Harkess A."/>
            <person name="Zhou J."/>
            <person name="Xu C."/>
            <person name="Bowers J.E."/>
            <person name="Van der Hulst R."/>
            <person name="Ayyampalayam S."/>
            <person name="Mercati F."/>
            <person name="Riccardi P."/>
            <person name="McKain M.R."/>
            <person name="Kakrana A."/>
            <person name="Tang H."/>
            <person name="Ray J."/>
            <person name="Groenendijk J."/>
            <person name="Arikit S."/>
            <person name="Mathioni S.M."/>
            <person name="Nakano M."/>
            <person name="Shan H."/>
            <person name="Telgmann-Rauber A."/>
            <person name="Kanno A."/>
            <person name="Yue Z."/>
            <person name="Chen H."/>
            <person name="Li W."/>
            <person name="Chen Y."/>
            <person name="Xu X."/>
            <person name="Zhang Y."/>
            <person name="Luo S."/>
            <person name="Chen H."/>
            <person name="Gao J."/>
            <person name="Mao Z."/>
            <person name="Pires J.C."/>
            <person name="Luo M."/>
            <person name="Kudrna D."/>
            <person name="Wing R.A."/>
            <person name="Meyers B.C."/>
            <person name="Yi K."/>
            <person name="Kong H."/>
            <person name="Lavrijsen P."/>
            <person name="Sunseri F."/>
            <person name="Falavigna A."/>
            <person name="Ye Y."/>
            <person name="Leebens-Mack J.H."/>
            <person name="Chen G."/>
        </authorList>
    </citation>
    <scope>NUCLEOTIDE SEQUENCE [LARGE SCALE GENOMIC DNA]</scope>
    <source>
        <strain evidence="3">cv. DH0086</strain>
    </source>
</reference>
<organism evidence="2 3">
    <name type="scientific">Asparagus officinalis</name>
    <name type="common">Garden asparagus</name>
    <dbReference type="NCBI Taxonomy" id="4686"/>
    <lineage>
        <taxon>Eukaryota</taxon>
        <taxon>Viridiplantae</taxon>
        <taxon>Streptophyta</taxon>
        <taxon>Embryophyta</taxon>
        <taxon>Tracheophyta</taxon>
        <taxon>Spermatophyta</taxon>
        <taxon>Magnoliopsida</taxon>
        <taxon>Liliopsida</taxon>
        <taxon>Asparagales</taxon>
        <taxon>Asparagaceae</taxon>
        <taxon>Asparagoideae</taxon>
        <taxon>Asparagus</taxon>
    </lineage>
</organism>
<evidence type="ECO:0000256" key="1">
    <source>
        <dbReference type="SAM" id="MobiDB-lite"/>
    </source>
</evidence>
<name>A0A5P1EZU1_ASPOF</name>
<keyword evidence="3" id="KW-1185">Reference proteome</keyword>
<feature type="compositionally biased region" description="Low complexity" evidence="1">
    <location>
        <begin position="24"/>
        <end position="35"/>
    </location>
</feature>
<evidence type="ECO:0000313" key="3">
    <source>
        <dbReference type="Proteomes" id="UP000243459"/>
    </source>
</evidence>
<protein>
    <submittedName>
        <fullName evidence="2">Uncharacterized protein</fullName>
    </submittedName>
</protein>
<accession>A0A5P1EZU1</accession>
<feature type="compositionally biased region" description="Low complexity" evidence="1">
    <location>
        <begin position="44"/>
        <end position="68"/>
    </location>
</feature>
<proteinExistence type="predicted"/>
<dbReference type="PANTHER" id="PTHR37391:SF2">
    <property type="entry name" value="E3 UBIQUITIN-PROTEIN LIGASE"/>
    <property type="match status" value="1"/>
</dbReference>
<evidence type="ECO:0000313" key="2">
    <source>
        <dbReference type="EMBL" id="ONK71003.1"/>
    </source>
</evidence>
<feature type="region of interest" description="Disordered" evidence="1">
    <location>
        <begin position="1"/>
        <end position="107"/>
    </location>
</feature>